<gene>
    <name evidence="1" type="ORF">H1BulkLitter4279_000003</name>
</gene>
<organism evidence="1">
    <name type="scientific">Leviviridae sp</name>
    <dbReference type="NCBI Taxonomy" id="2027243"/>
    <lineage>
        <taxon>Viruses</taxon>
        <taxon>Riboviria</taxon>
        <taxon>Orthornavirae</taxon>
        <taxon>Lenarviricota</taxon>
        <taxon>Leviviricetes</taxon>
        <taxon>Norzivirales</taxon>
        <taxon>Fiersviridae</taxon>
    </lineage>
</organism>
<accession>A0A514CYQ0</accession>
<evidence type="ECO:0008006" key="2">
    <source>
        <dbReference type="Google" id="ProtNLM"/>
    </source>
</evidence>
<evidence type="ECO:0000313" key="1">
    <source>
        <dbReference type="EMBL" id="QDH86486.1"/>
    </source>
</evidence>
<name>A0A514CYQ0_9VIRU</name>
<proteinExistence type="predicted"/>
<reference evidence="1" key="1">
    <citation type="submission" date="2019-05" db="EMBL/GenBank/DDBJ databases">
        <title>Metatranscriptomic reconstruction reveals RNA viruses with the potential to shape carbon cycling in soil.</title>
        <authorList>
            <person name="Starr E.P."/>
            <person name="Nuccio E."/>
            <person name="Pett-Ridge J."/>
            <person name="Banfield J.F."/>
            <person name="Firestone M.K."/>
        </authorList>
    </citation>
    <scope>NUCLEOTIDE SEQUENCE</scope>
    <source>
        <strain evidence="1">H1_Bulk_Litter_4_scaffold_279</strain>
    </source>
</reference>
<sequence>MSGYYRSRKVGTALANRQIVDKNISLGNFNYRPQSVDTVWSFRDRTPSSTDTSDIQAMLDSSRVDSLRGPLDTGHPYWVNHFKCSAPQRLVSNTPQEAHTFDGYVYAEIPAFTSALPLQVSGDGAQIRAFPSVNELNSFAQKAMIATLPTRTHANVAAALGELLIDRKLPELMLSIVAHRGISKKTLSDEFLNYQFGILPLVSDIQRLCAAVIDSNKIINDFIEGSGKVTYRHWNNKASGLPDVQLLTNVSAKTTNYSAGNLFVTSDKKLTVQGSSVGSYYGSSTSVLQNETRQWRFAGAWSYLLSKDSTFVSRMARFEQLANNLLGTRITLDVLWELVPWSWLADWFLNIQQFLQINQALQNDSLVLQFGYLTCITRQTTLISLHFDGRSNVNTHDLSTFFTCERKERIRANPYGFGVITANLSGTQLAILAALGFSRGR</sequence>
<protein>
    <recommendedName>
        <fullName evidence="2">Maturation</fullName>
    </recommendedName>
</protein>
<dbReference type="EMBL" id="MN032712">
    <property type="protein sequence ID" value="QDH86486.1"/>
    <property type="molecule type" value="Genomic_RNA"/>
</dbReference>